<dbReference type="GeneTree" id="ENSGT00390000014737"/>
<reference evidence="11" key="2">
    <citation type="submission" date="2025-09" db="UniProtKB">
        <authorList>
            <consortium name="Ensembl"/>
        </authorList>
    </citation>
    <scope>IDENTIFICATION</scope>
</reference>
<keyword evidence="5" id="KW-0489">Methyltransferase</keyword>
<organism evidence="11 12">
    <name type="scientific">Eptatretus burgeri</name>
    <name type="common">Inshore hagfish</name>
    <dbReference type="NCBI Taxonomy" id="7764"/>
    <lineage>
        <taxon>Eukaryota</taxon>
        <taxon>Metazoa</taxon>
        <taxon>Chordata</taxon>
        <taxon>Craniata</taxon>
        <taxon>Vertebrata</taxon>
        <taxon>Cyclostomata</taxon>
        <taxon>Myxini</taxon>
        <taxon>Myxiniformes</taxon>
        <taxon>Myxinidae</taxon>
        <taxon>Eptatretinae</taxon>
        <taxon>Eptatretus</taxon>
    </lineage>
</organism>
<proteinExistence type="inferred from homology"/>
<protein>
    <submittedName>
        <fullName evidence="11">BUD23 rRNA methyltransferase and ribosome maturation factor</fullName>
    </submittedName>
</protein>
<evidence type="ECO:0000256" key="3">
    <source>
        <dbReference type="ARBA" id="ARBA00005547"/>
    </source>
</evidence>
<evidence type="ECO:0000259" key="9">
    <source>
        <dbReference type="Pfam" id="PF08241"/>
    </source>
</evidence>
<dbReference type="CDD" id="cd02440">
    <property type="entry name" value="AdoMet_MTases"/>
    <property type="match status" value="1"/>
</dbReference>
<evidence type="ECO:0000256" key="6">
    <source>
        <dbReference type="ARBA" id="ARBA00022679"/>
    </source>
</evidence>
<dbReference type="GO" id="GO:0005737">
    <property type="term" value="C:cytoplasm"/>
    <property type="evidence" value="ECO:0007669"/>
    <property type="project" value="UniProtKB-SubCell"/>
</dbReference>
<dbReference type="PANTHER" id="PTHR12734:SF0">
    <property type="entry name" value="18S RRNA (GUANINE-N(7))-METHYLTRANSFERASE-RELATED"/>
    <property type="match status" value="1"/>
</dbReference>
<feature type="domain" description="Methyltransferase type 11" evidence="9">
    <location>
        <begin position="7"/>
        <end position="101"/>
    </location>
</feature>
<accession>A0A8C4Q738</accession>
<dbReference type="InterPro" id="IPR022238">
    <property type="entry name" value="Bud23_C"/>
</dbReference>
<evidence type="ECO:0000256" key="2">
    <source>
        <dbReference type="ARBA" id="ARBA00004496"/>
    </source>
</evidence>
<dbReference type="Proteomes" id="UP000694388">
    <property type="component" value="Unplaced"/>
</dbReference>
<dbReference type="SMR" id="A0A8C4Q738"/>
<evidence type="ECO:0000256" key="5">
    <source>
        <dbReference type="ARBA" id="ARBA00022603"/>
    </source>
</evidence>
<dbReference type="GO" id="GO:0070476">
    <property type="term" value="P:rRNA (guanine-N7)-methylation"/>
    <property type="evidence" value="ECO:0007669"/>
    <property type="project" value="InterPro"/>
</dbReference>
<dbReference type="Pfam" id="PF12589">
    <property type="entry name" value="WBS_methylT"/>
    <property type="match status" value="1"/>
</dbReference>
<dbReference type="InterPro" id="IPR029063">
    <property type="entry name" value="SAM-dependent_MTases_sf"/>
</dbReference>
<evidence type="ECO:0000313" key="12">
    <source>
        <dbReference type="Proteomes" id="UP000694388"/>
    </source>
</evidence>
<keyword evidence="7" id="KW-0949">S-adenosyl-L-methionine</keyword>
<keyword evidence="6" id="KW-0808">Transferase</keyword>
<keyword evidence="8" id="KW-0539">Nucleus</keyword>
<dbReference type="SUPFAM" id="SSF53335">
    <property type="entry name" value="S-adenosyl-L-methionine-dependent methyltransferases"/>
    <property type="match status" value="1"/>
</dbReference>
<evidence type="ECO:0000256" key="1">
    <source>
        <dbReference type="ARBA" id="ARBA00004123"/>
    </source>
</evidence>
<evidence type="ECO:0000256" key="7">
    <source>
        <dbReference type="ARBA" id="ARBA00022691"/>
    </source>
</evidence>
<evidence type="ECO:0000256" key="4">
    <source>
        <dbReference type="ARBA" id="ARBA00022490"/>
    </source>
</evidence>
<evidence type="ECO:0000259" key="10">
    <source>
        <dbReference type="Pfam" id="PF12589"/>
    </source>
</evidence>
<dbReference type="GO" id="GO:0016435">
    <property type="term" value="F:rRNA (guanine) methyltransferase activity"/>
    <property type="evidence" value="ECO:0007669"/>
    <property type="project" value="InterPro"/>
</dbReference>
<evidence type="ECO:0000313" key="11">
    <source>
        <dbReference type="Ensembl" id="ENSEBUP00000011030.1"/>
    </source>
</evidence>
<feature type="domain" description="18S rRNA (guanine(1575)-N(7))-methyltransferase Bud23 C-terminal" evidence="10">
    <location>
        <begin position="149"/>
        <end position="220"/>
    </location>
</feature>
<evidence type="ECO:0000256" key="8">
    <source>
        <dbReference type="ARBA" id="ARBA00023242"/>
    </source>
</evidence>
<keyword evidence="12" id="KW-1185">Reference proteome</keyword>
<dbReference type="AlphaFoldDB" id="A0A8C4Q738"/>
<dbReference type="InterPro" id="IPR039769">
    <property type="entry name" value="Bud23-like"/>
</dbReference>
<name>A0A8C4Q738_EPTBU</name>
<comment type="subcellular location">
    <subcellularLocation>
        <location evidence="2">Cytoplasm</location>
    </subcellularLocation>
    <subcellularLocation>
        <location evidence="1">Nucleus</location>
    </subcellularLocation>
</comment>
<dbReference type="PANTHER" id="PTHR12734">
    <property type="entry name" value="METHYLTRANSFERASE-RELATED"/>
    <property type="match status" value="1"/>
</dbReference>
<dbReference type="InterPro" id="IPR013216">
    <property type="entry name" value="Methyltransf_11"/>
</dbReference>
<sequence length="223" mass="24888">MKWSLRCGSGLSGELLTERGHMWLGIDISTAMLTVAAERDIEGDVILADMGDGLPFRPGTFDGCISISAVQWLCYANKAVCSPPHRLLHFFSSLYACLKRGARAVFQLYPQNADQLELISSQAMKAGFSGGMVVDFPNSTKAKKFFLCLFSGGTASLPKALVDEDAQEGVQYTNSRLRYSSLKGKSVKKSRNWILEKKERQRLQGKDVRHNSKYTGRRRKFCF</sequence>
<dbReference type="Pfam" id="PF08241">
    <property type="entry name" value="Methyltransf_11"/>
    <property type="match status" value="1"/>
</dbReference>
<dbReference type="Gene3D" id="3.40.50.150">
    <property type="entry name" value="Vaccinia Virus protein VP39"/>
    <property type="match status" value="1"/>
</dbReference>
<dbReference type="Ensembl" id="ENSEBUT00000011589.1">
    <property type="protein sequence ID" value="ENSEBUP00000011030.1"/>
    <property type="gene ID" value="ENSEBUG00000007083.1"/>
</dbReference>
<dbReference type="OMA" id="XQARISE"/>
<comment type="similarity">
    <text evidence="3">Belongs to the class I-like SAM-binding methyltransferase superfamily. BUD23/WBSCR22 family.</text>
</comment>
<dbReference type="GO" id="GO:0005730">
    <property type="term" value="C:nucleolus"/>
    <property type="evidence" value="ECO:0007669"/>
    <property type="project" value="TreeGrafter"/>
</dbReference>
<keyword evidence="4" id="KW-0963">Cytoplasm</keyword>
<reference evidence="11" key="1">
    <citation type="submission" date="2025-08" db="UniProtKB">
        <authorList>
            <consortium name="Ensembl"/>
        </authorList>
    </citation>
    <scope>IDENTIFICATION</scope>
</reference>